<gene>
    <name evidence="3" type="ORF">GALL_374320</name>
</gene>
<keyword evidence="1" id="KW-0732">Signal</keyword>
<dbReference type="CDD" id="cd06333">
    <property type="entry name" value="PBP1_ABC_RPA1789-like"/>
    <property type="match status" value="1"/>
</dbReference>
<dbReference type="PANTHER" id="PTHR30483">
    <property type="entry name" value="LEUCINE-SPECIFIC-BINDING PROTEIN"/>
    <property type="match status" value="1"/>
</dbReference>
<reference evidence="3" key="1">
    <citation type="submission" date="2016-10" db="EMBL/GenBank/DDBJ databases">
        <title>Sequence of Gallionella enrichment culture.</title>
        <authorList>
            <person name="Poehlein A."/>
            <person name="Muehling M."/>
            <person name="Daniel R."/>
        </authorList>
    </citation>
    <scope>NUCLEOTIDE SEQUENCE</scope>
</reference>
<evidence type="ECO:0000256" key="1">
    <source>
        <dbReference type="ARBA" id="ARBA00022729"/>
    </source>
</evidence>
<feature type="domain" description="Leucine-binding protein" evidence="2">
    <location>
        <begin position="24"/>
        <end position="377"/>
    </location>
</feature>
<evidence type="ECO:0000313" key="3">
    <source>
        <dbReference type="EMBL" id="OIQ80810.1"/>
    </source>
</evidence>
<dbReference type="AlphaFoldDB" id="A0A1J5QC87"/>
<comment type="caution">
    <text evidence="3">The sequence shown here is derived from an EMBL/GenBank/DDBJ whole genome shotgun (WGS) entry which is preliminary data.</text>
</comment>
<dbReference type="InterPro" id="IPR051010">
    <property type="entry name" value="BCAA_transport"/>
</dbReference>
<dbReference type="InterPro" id="IPR028081">
    <property type="entry name" value="Leu-bd"/>
</dbReference>
<dbReference type="Gene3D" id="3.40.50.2300">
    <property type="match status" value="2"/>
</dbReference>
<dbReference type="InterPro" id="IPR028082">
    <property type="entry name" value="Peripla_BP_I"/>
</dbReference>
<protein>
    <recommendedName>
        <fullName evidence="2">Leucine-binding protein domain-containing protein</fullName>
    </recommendedName>
</protein>
<dbReference type="EMBL" id="MLJW01001009">
    <property type="protein sequence ID" value="OIQ80810.1"/>
    <property type="molecule type" value="Genomic_DNA"/>
</dbReference>
<dbReference type="SUPFAM" id="SSF53822">
    <property type="entry name" value="Periplasmic binding protein-like I"/>
    <property type="match status" value="1"/>
</dbReference>
<dbReference type="PANTHER" id="PTHR30483:SF38">
    <property type="entry name" value="BLR7848 PROTEIN"/>
    <property type="match status" value="1"/>
</dbReference>
<evidence type="ECO:0000259" key="2">
    <source>
        <dbReference type="Pfam" id="PF13458"/>
    </source>
</evidence>
<name>A0A1J5QC87_9ZZZZ</name>
<accession>A0A1J5QC87</accession>
<dbReference type="Pfam" id="PF13458">
    <property type="entry name" value="Peripla_BP_6"/>
    <property type="match status" value="1"/>
</dbReference>
<sequence length="383" mass="40487">MKYSKLVLAAAIGLATTASAWADIKVGVVLSGTGPAASLGIPEKRTVELFPKEIAGQKMDYIFMDDGSDPTAAVKATKKLIDEDKVDVVIGSSITPSSLAMVDVVGGAKVPNISLAAGRNIVFPVEGNRQWVFNTPQTTGLMASAIVKNLVQNKVKTVAFIGFDDAYGEDWWNNFSKDAKAAGIDIVANERYNRTATSVTGQVLHITAAKPQSVLIAASGTPAALPERALKQVGYKGQIYQTHGVANPDFLRVCGADCNGTILPVSPGVVAAQLPADSPIKQSAMKYAQAYEGAYGKNQLSQFSANAWDAGTLLEHAIPVALKKAQPSNLPEFRAALRDALEGLKNIAGADGIYSMSPTDHNGLDDRAVAMVQIENGTWKMQK</sequence>
<organism evidence="3">
    <name type="scientific">mine drainage metagenome</name>
    <dbReference type="NCBI Taxonomy" id="410659"/>
    <lineage>
        <taxon>unclassified sequences</taxon>
        <taxon>metagenomes</taxon>
        <taxon>ecological metagenomes</taxon>
    </lineage>
</organism>
<proteinExistence type="predicted"/>